<keyword evidence="1" id="KW-0808">Transferase</keyword>
<protein>
    <recommendedName>
        <fullName evidence="2">PIPK domain-containing protein</fullName>
    </recommendedName>
</protein>
<evidence type="ECO:0000313" key="4">
    <source>
        <dbReference type="Proteomes" id="UP000269396"/>
    </source>
</evidence>
<name>A0A3P8BLG0_9TREM</name>
<dbReference type="Proteomes" id="UP000269396">
    <property type="component" value="Unassembled WGS sequence"/>
</dbReference>
<organism evidence="3 4">
    <name type="scientific">Schistosoma mattheei</name>
    <dbReference type="NCBI Taxonomy" id="31246"/>
    <lineage>
        <taxon>Eukaryota</taxon>
        <taxon>Metazoa</taxon>
        <taxon>Spiralia</taxon>
        <taxon>Lophotrochozoa</taxon>
        <taxon>Platyhelminthes</taxon>
        <taxon>Trematoda</taxon>
        <taxon>Digenea</taxon>
        <taxon>Strigeidida</taxon>
        <taxon>Schistosomatoidea</taxon>
        <taxon>Schistosomatidae</taxon>
        <taxon>Schistosoma</taxon>
    </lineage>
</organism>
<dbReference type="EMBL" id="UZAL01012210">
    <property type="protein sequence ID" value="VDP06354.1"/>
    <property type="molecule type" value="Genomic_DNA"/>
</dbReference>
<dbReference type="InterPro" id="IPR002498">
    <property type="entry name" value="PInositol-4-P-4/5-kinase_core"/>
</dbReference>
<keyword evidence="1" id="KW-0547">Nucleotide-binding</keyword>
<keyword evidence="1" id="KW-0418">Kinase</keyword>
<evidence type="ECO:0000259" key="2">
    <source>
        <dbReference type="PROSITE" id="PS51455"/>
    </source>
</evidence>
<accession>A0A3P8BLG0</accession>
<sequence length="44" mass="5228">MLPQFLGLYRLTVNDQESYILVMRNVFSPRLAIHKKYDLKVTIC</sequence>
<dbReference type="AlphaFoldDB" id="A0A3P8BLG0"/>
<keyword evidence="1" id="KW-0067">ATP-binding</keyword>
<reference evidence="3 4" key="1">
    <citation type="submission" date="2018-11" db="EMBL/GenBank/DDBJ databases">
        <authorList>
            <consortium name="Pathogen Informatics"/>
        </authorList>
    </citation>
    <scope>NUCLEOTIDE SEQUENCE [LARGE SCALE GENOMIC DNA]</scope>
    <source>
        <strain>Denwood</strain>
        <strain evidence="4">Zambia</strain>
    </source>
</reference>
<dbReference type="GO" id="GO:0052742">
    <property type="term" value="F:phosphatidylinositol kinase activity"/>
    <property type="evidence" value="ECO:0007669"/>
    <property type="project" value="InterPro"/>
</dbReference>
<proteinExistence type="predicted"/>
<dbReference type="PROSITE" id="PS51455">
    <property type="entry name" value="PIPK"/>
    <property type="match status" value="1"/>
</dbReference>
<dbReference type="GO" id="GO:0005524">
    <property type="term" value="F:ATP binding"/>
    <property type="evidence" value="ECO:0007669"/>
    <property type="project" value="UniProtKB-UniRule"/>
</dbReference>
<keyword evidence="4" id="KW-1185">Reference proteome</keyword>
<dbReference type="Pfam" id="PF01504">
    <property type="entry name" value="PIP5K"/>
    <property type="match status" value="1"/>
</dbReference>
<dbReference type="GO" id="GO:0046488">
    <property type="term" value="P:phosphatidylinositol metabolic process"/>
    <property type="evidence" value="ECO:0007669"/>
    <property type="project" value="UniProtKB-UniRule"/>
</dbReference>
<dbReference type="SUPFAM" id="SSF56104">
    <property type="entry name" value="SAICAR synthase-like"/>
    <property type="match status" value="1"/>
</dbReference>
<feature type="domain" description="PIPK" evidence="2">
    <location>
        <begin position="1"/>
        <end position="44"/>
    </location>
</feature>
<gene>
    <name evidence="3" type="ORF">SMTD_LOCUS4397</name>
</gene>
<evidence type="ECO:0000313" key="3">
    <source>
        <dbReference type="EMBL" id="VDP06354.1"/>
    </source>
</evidence>
<evidence type="ECO:0000256" key="1">
    <source>
        <dbReference type="PROSITE-ProRule" id="PRU00781"/>
    </source>
</evidence>